<dbReference type="Pfam" id="PF10400">
    <property type="entry name" value="Vir_act_alpha_C"/>
    <property type="match status" value="1"/>
</dbReference>
<dbReference type="EMBL" id="WEGI01000020">
    <property type="protein sequence ID" value="MQY31545.1"/>
    <property type="molecule type" value="Genomic_DNA"/>
</dbReference>
<dbReference type="Gene3D" id="1.10.10.10">
    <property type="entry name" value="Winged helix-like DNA-binding domain superfamily/Winged helix DNA-binding domain"/>
    <property type="match status" value="1"/>
</dbReference>
<reference evidence="3 4" key="1">
    <citation type="submission" date="2019-10" db="EMBL/GenBank/DDBJ databases">
        <title>Nocardia macrotermitis sp. nov. and Nocardia aurantia sp. nov., isolated from the gut of fungus growing-termite Macrotermes natalensis.</title>
        <authorList>
            <person name="Benndorf R."/>
            <person name="Schwitalla J."/>
            <person name="Martin K."/>
            <person name="De Beer W."/>
            <person name="Kaster A.-K."/>
            <person name="Vollmers J."/>
            <person name="Poulsen M."/>
            <person name="Beemelmanns C."/>
        </authorList>
    </citation>
    <scope>NUCLEOTIDE SEQUENCE [LARGE SCALE GENOMIC DNA]</scope>
    <source>
        <strain evidence="3 4">RB56</strain>
    </source>
</reference>
<evidence type="ECO:0000313" key="4">
    <source>
        <dbReference type="Proteomes" id="UP000431401"/>
    </source>
</evidence>
<accession>A0A7K0E0N0</accession>
<evidence type="ECO:0000259" key="2">
    <source>
        <dbReference type="Pfam" id="PF10400"/>
    </source>
</evidence>
<gene>
    <name evidence="3" type="ORF">NRB56_71540</name>
</gene>
<comment type="caution">
    <text evidence="3">The sequence shown here is derived from an EMBL/GenBank/DDBJ whole genome shotgun (WGS) entry which is preliminary data.</text>
</comment>
<sequence>MSLRHALLGLLAEQPASGWDLTHRFDELLGSVWPAGHPQIYGELRKLQQDGYIVVDGEGPRGRKDYRVTDAGLAEVRRWLTEVEVDHTFRLEPLLRSVFFWLMTPEELADHLEREAAFYHGLAQAYRKLSAAKDNGEYGHSPQVAALRVTAEAGVRITEALGDWADWAANRPPAAER</sequence>
<dbReference type="InterPro" id="IPR036390">
    <property type="entry name" value="WH_DNA-bd_sf"/>
</dbReference>
<name>A0A7K0E0N0_9NOCA</name>
<protein>
    <recommendedName>
        <fullName evidence="5">PadR family transcriptional regulator</fullName>
    </recommendedName>
</protein>
<evidence type="ECO:0008006" key="5">
    <source>
        <dbReference type="Google" id="ProtNLM"/>
    </source>
</evidence>
<evidence type="ECO:0000313" key="3">
    <source>
        <dbReference type="EMBL" id="MQY31545.1"/>
    </source>
</evidence>
<dbReference type="RefSeq" id="WP_153348771.1">
    <property type="nucleotide sequence ID" value="NZ_WEGI01000020.1"/>
</dbReference>
<dbReference type="SUPFAM" id="SSF46785">
    <property type="entry name" value="Winged helix' DNA-binding domain"/>
    <property type="match status" value="1"/>
</dbReference>
<evidence type="ECO:0000259" key="1">
    <source>
        <dbReference type="Pfam" id="PF03551"/>
    </source>
</evidence>
<keyword evidence="4" id="KW-1185">Reference proteome</keyword>
<dbReference type="PANTHER" id="PTHR43252:SF6">
    <property type="entry name" value="NEGATIVE TRANSCRIPTION REGULATOR PADR"/>
    <property type="match status" value="1"/>
</dbReference>
<dbReference type="InterPro" id="IPR036388">
    <property type="entry name" value="WH-like_DNA-bd_sf"/>
</dbReference>
<dbReference type="AlphaFoldDB" id="A0A7K0E0N0"/>
<feature type="domain" description="Transcription regulator PadR C-terminal" evidence="2">
    <location>
        <begin position="92"/>
        <end position="170"/>
    </location>
</feature>
<dbReference type="OrthoDB" id="3746369at2"/>
<dbReference type="InterPro" id="IPR018309">
    <property type="entry name" value="Tscrpt_reg_PadR_C"/>
</dbReference>
<dbReference type="Proteomes" id="UP000431401">
    <property type="component" value="Unassembled WGS sequence"/>
</dbReference>
<dbReference type="PANTHER" id="PTHR43252">
    <property type="entry name" value="TRANSCRIPTIONAL REGULATOR YQJI"/>
    <property type="match status" value="1"/>
</dbReference>
<organism evidence="3 4">
    <name type="scientific">Nocardia aurantia</name>
    <dbReference type="NCBI Taxonomy" id="2585199"/>
    <lineage>
        <taxon>Bacteria</taxon>
        <taxon>Bacillati</taxon>
        <taxon>Actinomycetota</taxon>
        <taxon>Actinomycetes</taxon>
        <taxon>Mycobacteriales</taxon>
        <taxon>Nocardiaceae</taxon>
        <taxon>Nocardia</taxon>
    </lineage>
</organism>
<dbReference type="Pfam" id="PF03551">
    <property type="entry name" value="PadR"/>
    <property type="match status" value="1"/>
</dbReference>
<feature type="domain" description="Transcription regulator PadR N-terminal" evidence="1">
    <location>
        <begin position="7"/>
        <end position="77"/>
    </location>
</feature>
<proteinExistence type="predicted"/>
<dbReference type="InterPro" id="IPR005149">
    <property type="entry name" value="Tscrpt_reg_PadR_N"/>
</dbReference>